<feature type="region of interest" description="Disordered" evidence="1">
    <location>
        <begin position="79"/>
        <end position="124"/>
    </location>
</feature>
<protein>
    <submittedName>
        <fullName evidence="2">Uncharacterized protein</fullName>
    </submittedName>
</protein>
<evidence type="ECO:0000256" key="1">
    <source>
        <dbReference type="SAM" id="MobiDB-lite"/>
    </source>
</evidence>
<proteinExistence type="predicted"/>
<reference evidence="2" key="1">
    <citation type="submission" date="2019-03" db="EMBL/GenBank/DDBJ databases">
        <title>WGS assembly of Setaria viridis.</title>
        <authorList>
            <person name="Huang P."/>
            <person name="Jenkins J."/>
            <person name="Grimwood J."/>
            <person name="Barry K."/>
            <person name="Healey A."/>
            <person name="Mamidi S."/>
            <person name="Sreedasyam A."/>
            <person name="Shu S."/>
            <person name="Feldman M."/>
            <person name="Wu J."/>
            <person name="Yu Y."/>
            <person name="Chen C."/>
            <person name="Johnson J."/>
            <person name="Rokhsar D."/>
            <person name="Baxter I."/>
            <person name="Schmutz J."/>
            <person name="Brutnell T."/>
            <person name="Kellogg E."/>
        </authorList>
    </citation>
    <scope>NUCLEOTIDE SEQUENCE [LARGE SCALE GENOMIC DNA]</scope>
</reference>
<accession>A0A4U6V8D3</accession>
<evidence type="ECO:0000313" key="3">
    <source>
        <dbReference type="Proteomes" id="UP000298652"/>
    </source>
</evidence>
<feature type="compositionally biased region" description="Basic residues" evidence="1">
    <location>
        <begin position="97"/>
        <end position="107"/>
    </location>
</feature>
<dbReference type="EMBL" id="CM016554">
    <property type="protein sequence ID" value="TKW25541.1"/>
    <property type="molecule type" value="Genomic_DNA"/>
</dbReference>
<name>A0A4U6V8D3_SETVI</name>
<gene>
    <name evidence="2" type="ORF">SEVIR_3G125701v2</name>
</gene>
<keyword evidence="3" id="KW-1185">Reference proteome</keyword>
<feature type="compositionally biased region" description="Polar residues" evidence="1">
    <location>
        <begin position="115"/>
        <end position="124"/>
    </location>
</feature>
<sequence length="124" mass="13932">MTRNLSGEGSPPKPIARALPMASRRLFPRHARAVIRERERSPLFPSHLLSIQRGEVRRSATPRGGDAARPVCGLDLEPSRRLESRRGGAAAAGDSCRRRRHWKRIRRGRQEADNPSRQAVPSTR</sequence>
<evidence type="ECO:0000313" key="2">
    <source>
        <dbReference type="EMBL" id="TKW25541.1"/>
    </source>
</evidence>
<organism evidence="2 3">
    <name type="scientific">Setaria viridis</name>
    <name type="common">Green bristlegrass</name>
    <name type="synonym">Setaria italica subsp. viridis</name>
    <dbReference type="NCBI Taxonomy" id="4556"/>
    <lineage>
        <taxon>Eukaryota</taxon>
        <taxon>Viridiplantae</taxon>
        <taxon>Streptophyta</taxon>
        <taxon>Embryophyta</taxon>
        <taxon>Tracheophyta</taxon>
        <taxon>Spermatophyta</taxon>
        <taxon>Magnoliopsida</taxon>
        <taxon>Liliopsida</taxon>
        <taxon>Poales</taxon>
        <taxon>Poaceae</taxon>
        <taxon>PACMAD clade</taxon>
        <taxon>Panicoideae</taxon>
        <taxon>Panicodae</taxon>
        <taxon>Paniceae</taxon>
        <taxon>Cenchrinae</taxon>
        <taxon>Setaria</taxon>
    </lineage>
</organism>
<dbReference type="AlphaFoldDB" id="A0A4U6V8D3"/>
<dbReference type="Proteomes" id="UP000298652">
    <property type="component" value="Chromosome 3"/>
</dbReference>
<feature type="region of interest" description="Disordered" evidence="1">
    <location>
        <begin position="1"/>
        <end position="21"/>
    </location>
</feature>
<dbReference type="Gramene" id="TKW25541">
    <property type="protein sequence ID" value="TKW25541"/>
    <property type="gene ID" value="SEVIR_3G125701v2"/>
</dbReference>